<proteinExistence type="predicted"/>
<dbReference type="SUPFAM" id="SSF46689">
    <property type="entry name" value="Homeodomain-like"/>
    <property type="match status" value="1"/>
</dbReference>
<dbReference type="SUPFAM" id="SSF48498">
    <property type="entry name" value="Tetracyclin repressor-like, C-terminal domain"/>
    <property type="match status" value="1"/>
</dbReference>
<evidence type="ECO:0000313" key="5">
    <source>
        <dbReference type="EMBL" id="NGN66372.1"/>
    </source>
</evidence>
<dbReference type="InterPro" id="IPR009057">
    <property type="entry name" value="Homeodomain-like_sf"/>
</dbReference>
<evidence type="ECO:0000256" key="3">
    <source>
        <dbReference type="SAM" id="MobiDB-lite"/>
    </source>
</evidence>
<evidence type="ECO:0000256" key="2">
    <source>
        <dbReference type="PROSITE-ProRule" id="PRU00335"/>
    </source>
</evidence>
<dbReference type="Gene3D" id="1.10.357.10">
    <property type="entry name" value="Tetracycline Repressor, domain 2"/>
    <property type="match status" value="1"/>
</dbReference>
<dbReference type="PANTHER" id="PTHR30055">
    <property type="entry name" value="HTH-TYPE TRANSCRIPTIONAL REGULATOR RUTR"/>
    <property type="match status" value="1"/>
</dbReference>
<dbReference type="GO" id="GO:0003700">
    <property type="term" value="F:DNA-binding transcription factor activity"/>
    <property type="evidence" value="ECO:0007669"/>
    <property type="project" value="TreeGrafter"/>
</dbReference>
<dbReference type="PANTHER" id="PTHR30055:SF226">
    <property type="entry name" value="HTH-TYPE TRANSCRIPTIONAL REGULATOR PKSA"/>
    <property type="match status" value="1"/>
</dbReference>
<feature type="DNA-binding region" description="H-T-H motif" evidence="2">
    <location>
        <begin position="43"/>
        <end position="62"/>
    </location>
</feature>
<organism evidence="5 6">
    <name type="scientific">Streptomyces coryli</name>
    <dbReference type="NCBI Taxonomy" id="1128680"/>
    <lineage>
        <taxon>Bacteria</taxon>
        <taxon>Bacillati</taxon>
        <taxon>Actinomycetota</taxon>
        <taxon>Actinomycetes</taxon>
        <taxon>Kitasatosporales</taxon>
        <taxon>Streptomycetaceae</taxon>
        <taxon>Streptomyces</taxon>
    </lineage>
</organism>
<dbReference type="Gene3D" id="1.10.10.60">
    <property type="entry name" value="Homeodomain-like"/>
    <property type="match status" value="1"/>
</dbReference>
<dbReference type="InterPro" id="IPR001647">
    <property type="entry name" value="HTH_TetR"/>
</dbReference>
<dbReference type="AlphaFoldDB" id="A0A6G4U2Y7"/>
<name>A0A6G4U2Y7_9ACTN</name>
<comment type="caution">
    <text evidence="5">The sequence shown here is derived from an EMBL/GenBank/DDBJ whole genome shotgun (WGS) entry which is preliminary data.</text>
</comment>
<dbReference type="Proteomes" id="UP000481583">
    <property type="component" value="Unassembled WGS sequence"/>
</dbReference>
<evidence type="ECO:0000313" key="6">
    <source>
        <dbReference type="Proteomes" id="UP000481583"/>
    </source>
</evidence>
<dbReference type="RefSeq" id="WP_165239678.1">
    <property type="nucleotide sequence ID" value="NZ_JAAKZV010000093.1"/>
</dbReference>
<dbReference type="PROSITE" id="PS01081">
    <property type="entry name" value="HTH_TETR_1"/>
    <property type="match status" value="1"/>
</dbReference>
<dbReference type="InterPro" id="IPR036271">
    <property type="entry name" value="Tet_transcr_reg_TetR-rel_C_sf"/>
</dbReference>
<evidence type="ECO:0000259" key="4">
    <source>
        <dbReference type="PROSITE" id="PS50977"/>
    </source>
</evidence>
<dbReference type="EMBL" id="JAAKZV010000093">
    <property type="protein sequence ID" value="NGN66372.1"/>
    <property type="molecule type" value="Genomic_DNA"/>
</dbReference>
<reference evidence="5 6" key="1">
    <citation type="submission" date="2020-02" db="EMBL/GenBank/DDBJ databases">
        <title>Whole-genome analyses of novel actinobacteria.</title>
        <authorList>
            <person name="Sahin N."/>
        </authorList>
    </citation>
    <scope>NUCLEOTIDE SEQUENCE [LARGE SCALE GENOMIC DNA]</scope>
    <source>
        <strain evidence="5 6">A7024</strain>
    </source>
</reference>
<feature type="domain" description="HTH tetR-type" evidence="4">
    <location>
        <begin position="20"/>
        <end position="80"/>
    </location>
</feature>
<feature type="region of interest" description="Disordered" evidence="3">
    <location>
        <begin position="1"/>
        <end position="21"/>
    </location>
</feature>
<sequence length="219" mass="23894">MAQQESAAARGRGRPRAGEELDTGPLLMAALDAFAETGYDGTSVRALSRRLGISHALFTARFGSKEQLWYAAMEHALAPAEQVWKEAAESPESDDLETLRQGIIRQVLFAAAHPQVARIMNHEGAVDSPRIRFVVDRFINPLRPGVERLLDRLVAAGRIRPLPYATLHYLVTNGGCGQFTLPVKTRLLGADLPATPAELREHAETVADILLTGITVKPE</sequence>
<protein>
    <submittedName>
        <fullName evidence="5">TetR/AcrR family transcriptional regulator</fullName>
    </submittedName>
</protein>
<accession>A0A6G4U2Y7</accession>
<gene>
    <name evidence="5" type="ORF">G5C51_21035</name>
</gene>
<dbReference type="PROSITE" id="PS50977">
    <property type="entry name" value="HTH_TETR_2"/>
    <property type="match status" value="1"/>
</dbReference>
<dbReference type="InterPro" id="IPR050109">
    <property type="entry name" value="HTH-type_TetR-like_transc_reg"/>
</dbReference>
<dbReference type="GO" id="GO:0000976">
    <property type="term" value="F:transcription cis-regulatory region binding"/>
    <property type="evidence" value="ECO:0007669"/>
    <property type="project" value="TreeGrafter"/>
</dbReference>
<dbReference type="Pfam" id="PF00440">
    <property type="entry name" value="TetR_N"/>
    <property type="match status" value="1"/>
</dbReference>
<keyword evidence="6" id="KW-1185">Reference proteome</keyword>
<dbReference type="InterPro" id="IPR023772">
    <property type="entry name" value="DNA-bd_HTH_TetR-type_CS"/>
</dbReference>
<evidence type="ECO:0000256" key="1">
    <source>
        <dbReference type="ARBA" id="ARBA00023125"/>
    </source>
</evidence>
<keyword evidence="1 2" id="KW-0238">DNA-binding</keyword>